<dbReference type="EMBL" id="RCCI01000004">
    <property type="protein sequence ID" value="RLJ67906.1"/>
    <property type="molecule type" value="Genomic_DNA"/>
</dbReference>
<reference evidence="2 3" key="1">
    <citation type="submission" date="2018-10" db="EMBL/GenBank/DDBJ databases">
        <title>Genomic Encyclopedia of Type Strains, Phase IV (KMG-IV): sequencing the most valuable type-strain genomes for metagenomic binning, comparative biology and taxonomic classification.</title>
        <authorList>
            <person name="Goeker M."/>
        </authorList>
    </citation>
    <scope>NUCLEOTIDE SEQUENCE [LARGE SCALE GENOMIC DNA]</scope>
    <source>
        <strain evidence="2 3">DSM 26916</strain>
    </source>
</reference>
<protein>
    <submittedName>
        <fullName evidence="2">Uncharacterized protein</fullName>
    </submittedName>
</protein>
<dbReference type="Proteomes" id="UP000268908">
    <property type="component" value="Unassembled WGS sequence"/>
</dbReference>
<keyword evidence="3" id="KW-1185">Reference proteome</keyword>
<feature type="transmembrane region" description="Helical" evidence="1">
    <location>
        <begin position="62"/>
        <end position="85"/>
    </location>
</feature>
<dbReference type="RefSeq" id="WP_121239856.1">
    <property type="nucleotide sequence ID" value="NZ_BHVV01000001.1"/>
</dbReference>
<evidence type="ECO:0000256" key="1">
    <source>
        <dbReference type="SAM" id="Phobius"/>
    </source>
</evidence>
<dbReference type="AlphaFoldDB" id="A0A497XKV3"/>
<feature type="transmembrane region" description="Helical" evidence="1">
    <location>
        <begin position="97"/>
        <end position="116"/>
    </location>
</feature>
<keyword evidence="1" id="KW-0472">Membrane</keyword>
<gene>
    <name evidence="2" type="ORF">DFR35_0459</name>
</gene>
<sequence length="127" mass="12845">MTKLIGAVFLVLGLVAGVVLLLAPFGKAPLEAGPLMWFTFPLGCVIGHVFLMVGADREQMAVSSMIVGSALLLLGLVATVAQFLVSGGVLASAGDTLSLWYVASGGFVLGGVAYALRGTGRGQNPPA</sequence>
<accession>A0A497XKV3</accession>
<evidence type="ECO:0000313" key="2">
    <source>
        <dbReference type="EMBL" id="RLJ67906.1"/>
    </source>
</evidence>
<keyword evidence="1" id="KW-1133">Transmembrane helix</keyword>
<keyword evidence="1" id="KW-0812">Transmembrane</keyword>
<feature type="transmembrane region" description="Helical" evidence="1">
    <location>
        <begin position="37"/>
        <end position="55"/>
    </location>
</feature>
<comment type="caution">
    <text evidence="2">The sequence shown here is derived from an EMBL/GenBank/DDBJ whole genome shotgun (WGS) entry which is preliminary data.</text>
</comment>
<name>A0A497XKV3_9PROT</name>
<organism evidence="2 3">
    <name type="scientific">Sulfurisoma sediminicola</name>
    <dbReference type="NCBI Taxonomy" id="1381557"/>
    <lineage>
        <taxon>Bacteria</taxon>
        <taxon>Pseudomonadati</taxon>
        <taxon>Pseudomonadota</taxon>
        <taxon>Betaproteobacteria</taxon>
        <taxon>Nitrosomonadales</taxon>
        <taxon>Sterolibacteriaceae</taxon>
        <taxon>Sulfurisoma</taxon>
    </lineage>
</organism>
<proteinExistence type="predicted"/>
<evidence type="ECO:0000313" key="3">
    <source>
        <dbReference type="Proteomes" id="UP000268908"/>
    </source>
</evidence>